<keyword evidence="1" id="KW-0472">Membrane</keyword>
<name>A0AAU7LE08_9BURK</name>
<evidence type="ECO:0000313" key="2">
    <source>
        <dbReference type="EMBL" id="XBP00058.1"/>
    </source>
</evidence>
<keyword evidence="1" id="KW-0812">Transmembrane</keyword>
<dbReference type="RefSeq" id="WP_348995595.1">
    <property type="nucleotide sequence ID" value="NZ_CP157584.1"/>
</dbReference>
<feature type="transmembrane region" description="Helical" evidence="1">
    <location>
        <begin position="73"/>
        <end position="95"/>
    </location>
</feature>
<dbReference type="KEGG" id="achh:ABFG95_06160"/>
<keyword evidence="1" id="KW-1133">Transmembrane helix</keyword>
<proteinExistence type="predicted"/>
<evidence type="ECO:0000256" key="1">
    <source>
        <dbReference type="SAM" id="Phobius"/>
    </source>
</evidence>
<reference evidence="2" key="1">
    <citation type="submission" date="2024-05" db="EMBL/GenBank/DDBJ databases">
        <title>Transcriptome analysis of the degradation process of organic nitrogen by two heterotrophic nitrifying and aerobic denitrifying bacteria, Achromobacter sp. HNDS-1 and Enterobacter sp. HNDS-6.</title>
        <authorList>
            <person name="Huang Y."/>
        </authorList>
    </citation>
    <scope>NUCLEOTIDE SEQUENCE</scope>
    <source>
        <strain evidence="2">HNDS-1</strain>
    </source>
</reference>
<gene>
    <name evidence="2" type="ORF">ABFG95_06160</name>
</gene>
<accession>A0AAU7LE08</accession>
<dbReference type="AlphaFoldDB" id="A0AAU7LE08"/>
<organism evidence="2">
    <name type="scientific">Achromobacter sp. HNDS-1</name>
    <dbReference type="NCBI Taxonomy" id="3151598"/>
    <lineage>
        <taxon>Bacteria</taxon>
        <taxon>Pseudomonadati</taxon>
        <taxon>Pseudomonadota</taxon>
        <taxon>Betaproteobacteria</taxon>
        <taxon>Burkholderiales</taxon>
        <taxon>Alcaligenaceae</taxon>
        <taxon>Achromobacter</taxon>
    </lineage>
</organism>
<sequence length="126" mass="13926">MGVTKMNAGQKLGFFVMGVAILLAIGLCVTADWMFDYPISWAEFTLASCSAWKEDQSIWCGIATYGAGGVGRVAIPLTYLLWVCAGVFFYGLCTYKSVISYEGQRAFIGRIVHRLKNMPKPPRREA</sequence>
<protein>
    <submittedName>
        <fullName evidence="2">Uncharacterized protein</fullName>
    </submittedName>
</protein>
<feature type="transmembrane region" description="Helical" evidence="1">
    <location>
        <begin position="12"/>
        <end position="35"/>
    </location>
</feature>
<dbReference type="EMBL" id="CP157584">
    <property type="protein sequence ID" value="XBP00058.1"/>
    <property type="molecule type" value="Genomic_DNA"/>
</dbReference>